<evidence type="ECO:0008006" key="4">
    <source>
        <dbReference type="Google" id="ProtNLM"/>
    </source>
</evidence>
<dbReference type="HOGENOM" id="CLU_559047_0_0_1"/>
<dbReference type="Gene3D" id="2.60.120.620">
    <property type="entry name" value="q2cbj1_9rhob like domain"/>
    <property type="match status" value="1"/>
</dbReference>
<evidence type="ECO:0000256" key="1">
    <source>
        <dbReference type="SAM" id="MobiDB-lite"/>
    </source>
</evidence>
<sequence length="503" mass="56646">MTTKRPLSNSSLAGGLPSDPASVSRPLDSRQLKKTKVDNASGQDSQETLIPDPVYEEIRSAINIKKALNSISKLRQLGYCPTKVHKFRQQFGLDNEDDSHDGSFTDPNVRNPEERFRTRDLANQAILDDLKDVCKDIKDLSASHACGSLEYGTFDLRITRPGCEYTSKGWCYSREIEGLLHDWFEHSAISGYGDMHSLETKVDCEVRNAREIPASEFEVTPALLQYIQNLWREHFLPRSVRAEPYKIHLYGPGGHFKSHRDTPETGLVGTFLVGLGDTSSASTGHFRIGNEMLKAHTGSWVAFHPDVPHEITKLEDGYRAVVAFKIFRAENDSEDTLPAELQARMKTILDQIPAPFGLFTTHQYSIGTTSLNGFDALLSAYARSRHDTQAHMLPVVTKFYGEAFFEQQSEDEEHVAISHVYPFTGAHVDILLNKNAVQAKKEVQWLDELSEIPFYTWDLKASSEVWQEDYPEGVGYTGNEADSSREDSIYLSYAILFLPRTSK</sequence>
<feature type="region of interest" description="Disordered" evidence="1">
    <location>
        <begin position="1"/>
        <end position="48"/>
    </location>
</feature>
<dbReference type="OrthoDB" id="3058546at2759"/>
<dbReference type="InParanoid" id="A0A0C3FGS6"/>
<dbReference type="Proteomes" id="UP000054166">
    <property type="component" value="Unassembled WGS sequence"/>
</dbReference>
<evidence type="ECO:0000313" key="3">
    <source>
        <dbReference type="Proteomes" id="UP000054166"/>
    </source>
</evidence>
<name>A0A0C3FGS6_PILCF</name>
<dbReference type="PANTHER" id="PTHR33099">
    <property type="entry name" value="FE2OG DIOXYGENASE DOMAIN-CONTAINING PROTEIN"/>
    <property type="match status" value="1"/>
</dbReference>
<keyword evidence="3" id="KW-1185">Reference proteome</keyword>
<reference evidence="2 3" key="1">
    <citation type="submission" date="2014-04" db="EMBL/GenBank/DDBJ databases">
        <authorList>
            <consortium name="DOE Joint Genome Institute"/>
            <person name="Kuo A."/>
            <person name="Tarkka M."/>
            <person name="Buscot F."/>
            <person name="Kohler A."/>
            <person name="Nagy L.G."/>
            <person name="Floudas D."/>
            <person name="Copeland A."/>
            <person name="Barry K.W."/>
            <person name="Cichocki N."/>
            <person name="Veneault-Fourrey C."/>
            <person name="LaButti K."/>
            <person name="Lindquist E.A."/>
            <person name="Lipzen A."/>
            <person name="Lundell T."/>
            <person name="Morin E."/>
            <person name="Murat C."/>
            <person name="Sun H."/>
            <person name="Tunlid A."/>
            <person name="Henrissat B."/>
            <person name="Grigoriev I.V."/>
            <person name="Hibbett D.S."/>
            <person name="Martin F."/>
            <person name="Nordberg H.P."/>
            <person name="Cantor M.N."/>
            <person name="Hua S.X."/>
        </authorList>
    </citation>
    <scope>NUCLEOTIDE SEQUENCE [LARGE SCALE GENOMIC DNA]</scope>
    <source>
        <strain evidence="2 3">F 1598</strain>
    </source>
</reference>
<dbReference type="EMBL" id="KN833012">
    <property type="protein sequence ID" value="KIM79044.1"/>
    <property type="molecule type" value="Genomic_DNA"/>
</dbReference>
<dbReference type="PANTHER" id="PTHR33099:SF7">
    <property type="entry name" value="MYND-TYPE DOMAIN-CONTAINING PROTEIN"/>
    <property type="match status" value="1"/>
</dbReference>
<gene>
    <name evidence="2" type="ORF">PILCRDRAFT_10707</name>
</gene>
<reference evidence="3" key="2">
    <citation type="submission" date="2015-01" db="EMBL/GenBank/DDBJ databases">
        <title>Evolutionary Origins and Diversification of the Mycorrhizal Mutualists.</title>
        <authorList>
            <consortium name="DOE Joint Genome Institute"/>
            <consortium name="Mycorrhizal Genomics Consortium"/>
            <person name="Kohler A."/>
            <person name="Kuo A."/>
            <person name="Nagy L.G."/>
            <person name="Floudas D."/>
            <person name="Copeland A."/>
            <person name="Barry K.W."/>
            <person name="Cichocki N."/>
            <person name="Veneault-Fourrey C."/>
            <person name="LaButti K."/>
            <person name="Lindquist E.A."/>
            <person name="Lipzen A."/>
            <person name="Lundell T."/>
            <person name="Morin E."/>
            <person name="Murat C."/>
            <person name="Riley R."/>
            <person name="Ohm R."/>
            <person name="Sun H."/>
            <person name="Tunlid A."/>
            <person name="Henrissat B."/>
            <person name="Grigoriev I.V."/>
            <person name="Hibbett D.S."/>
            <person name="Martin F."/>
        </authorList>
    </citation>
    <scope>NUCLEOTIDE SEQUENCE [LARGE SCALE GENOMIC DNA]</scope>
    <source>
        <strain evidence="3">F 1598</strain>
    </source>
</reference>
<accession>A0A0C3FGS6</accession>
<organism evidence="2 3">
    <name type="scientific">Piloderma croceum (strain F 1598)</name>
    <dbReference type="NCBI Taxonomy" id="765440"/>
    <lineage>
        <taxon>Eukaryota</taxon>
        <taxon>Fungi</taxon>
        <taxon>Dikarya</taxon>
        <taxon>Basidiomycota</taxon>
        <taxon>Agaricomycotina</taxon>
        <taxon>Agaricomycetes</taxon>
        <taxon>Agaricomycetidae</taxon>
        <taxon>Atheliales</taxon>
        <taxon>Atheliaceae</taxon>
        <taxon>Piloderma</taxon>
    </lineage>
</organism>
<evidence type="ECO:0000313" key="2">
    <source>
        <dbReference type="EMBL" id="KIM79044.1"/>
    </source>
</evidence>
<feature type="compositionally biased region" description="Polar residues" evidence="1">
    <location>
        <begin position="1"/>
        <end position="12"/>
    </location>
</feature>
<proteinExistence type="predicted"/>
<feature type="compositionally biased region" description="Polar residues" evidence="1">
    <location>
        <begin position="38"/>
        <end position="48"/>
    </location>
</feature>
<dbReference type="AlphaFoldDB" id="A0A0C3FGS6"/>
<protein>
    <recommendedName>
        <fullName evidence="4">Prolyl 4-hydroxylase alpha subunit Fe(2+) 2OG dioxygenase domain-containing protein</fullName>
    </recommendedName>
</protein>
<feature type="compositionally biased region" description="Basic and acidic residues" evidence="1">
    <location>
        <begin position="27"/>
        <end position="37"/>
    </location>
</feature>